<dbReference type="UniPathway" id="UPA00143"/>
<keyword evidence="5 13" id="KW-0812">Transmembrane</keyword>
<feature type="transmembrane region" description="Helical" evidence="13">
    <location>
        <begin position="103"/>
        <end position="121"/>
    </location>
</feature>
<dbReference type="EC" id="2.3.2.27" evidence="3"/>
<name>A0A078AF16_STYLE</name>
<evidence type="ECO:0000256" key="10">
    <source>
        <dbReference type="ARBA" id="ARBA00022989"/>
    </source>
</evidence>
<evidence type="ECO:0000256" key="7">
    <source>
        <dbReference type="ARBA" id="ARBA00022771"/>
    </source>
</evidence>
<feature type="transmembrane region" description="Helical" evidence="13">
    <location>
        <begin position="18"/>
        <end position="38"/>
    </location>
</feature>
<keyword evidence="16" id="KW-1185">Reference proteome</keyword>
<dbReference type="SUPFAM" id="SSF57850">
    <property type="entry name" value="RING/U-box"/>
    <property type="match status" value="1"/>
</dbReference>
<dbReference type="InterPro" id="IPR001841">
    <property type="entry name" value="Znf_RING"/>
</dbReference>
<dbReference type="GO" id="GO:0061630">
    <property type="term" value="F:ubiquitin protein ligase activity"/>
    <property type="evidence" value="ECO:0007669"/>
    <property type="project" value="UniProtKB-EC"/>
</dbReference>
<proteinExistence type="predicted"/>
<keyword evidence="9" id="KW-0862">Zinc</keyword>
<dbReference type="PROSITE" id="PS50089">
    <property type="entry name" value="ZF_RING_2"/>
    <property type="match status" value="1"/>
</dbReference>
<organism evidence="15 16">
    <name type="scientific">Stylonychia lemnae</name>
    <name type="common">Ciliate</name>
    <dbReference type="NCBI Taxonomy" id="5949"/>
    <lineage>
        <taxon>Eukaryota</taxon>
        <taxon>Sar</taxon>
        <taxon>Alveolata</taxon>
        <taxon>Ciliophora</taxon>
        <taxon>Intramacronucleata</taxon>
        <taxon>Spirotrichea</taxon>
        <taxon>Stichotrichia</taxon>
        <taxon>Sporadotrichida</taxon>
        <taxon>Oxytrichidae</taxon>
        <taxon>Stylonychinae</taxon>
        <taxon>Stylonychia</taxon>
    </lineage>
</organism>
<evidence type="ECO:0000313" key="15">
    <source>
        <dbReference type="EMBL" id="CDW80859.1"/>
    </source>
</evidence>
<evidence type="ECO:0000256" key="5">
    <source>
        <dbReference type="ARBA" id="ARBA00022692"/>
    </source>
</evidence>
<evidence type="ECO:0000256" key="6">
    <source>
        <dbReference type="ARBA" id="ARBA00022723"/>
    </source>
</evidence>
<reference evidence="15 16" key="1">
    <citation type="submission" date="2014-06" db="EMBL/GenBank/DDBJ databases">
        <authorList>
            <person name="Swart Estienne"/>
        </authorList>
    </citation>
    <scope>NUCLEOTIDE SEQUENCE [LARGE SCALE GENOMIC DNA]</scope>
    <source>
        <strain evidence="15 16">130c</strain>
    </source>
</reference>
<protein>
    <recommendedName>
        <fullName evidence="3">RING-type E3 ubiquitin transferase</fullName>
        <ecNumber evidence="3">2.3.2.27</ecNumber>
    </recommendedName>
</protein>
<feature type="transmembrane region" description="Helical" evidence="13">
    <location>
        <begin position="147"/>
        <end position="168"/>
    </location>
</feature>
<evidence type="ECO:0000256" key="11">
    <source>
        <dbReference type="ARBA" id="ARBA00023136"/>
    </source>
</evidence>
<keyword evidence="7 12" id="KW-0863">Zinc-finger</keyword>
<evidence type="ECO:0000256" key="1">
    <source>
        <dbReference type="ARBA" id="ARBA00000900"/>
    </source>
</evidence>
<dbReference type="EMBL" id="CCKQ01009376">
    <property type="protein sequence ID" value="CDW80859.1"/>
    <property type="molecule type" value="Genomic_DNA"/>
</dbReference>
<feature type="transmembrane region" description="Helical" evidence="13">
    <location>
        <begin position="175"/>
        <end position="194"/>
    </location>
</feature>
<sequence length="402" mass="46932">MNRANKLILDLANYSDPFLGVVAIIYIAGCQFGMMIIYPNLELIIQFPLICLFELIMYMMIIEKHKKYFDKLSCCLRQGSVMYLVCLFKLRDRFMQENRFKKLRVAIMLIITVVAIMISVLKSPQLQAFGSTMYYDNEEVSQNEIEMYTTMQISQVIVMWLVIIYHVLYGCGKYLIYLTISVLFCPCLFCYMIFNRGNQQIEIREIPNQLNQRESFGGYQGSMTKMQRQRQDVQEWIERNRIQYKKLIPQAQAAQCSICLNNFQKRDYLVQLKCNIIHRFHYDCIKVWGLSKISCPLCRQDIVPIRQYVTDYEVGLNGNIIATQRIVENTNPSNSSAQLANDQNTNNLINGNELQVDDFSSNSNNNVNNQNSQRLSTRPINQLEQQSQQQLDDLQIIVNGYQ</sequence>
<keyword evidence="8" id="KW-0833">Ubl conjugation pathway</keyword>
<feature type="domain" description="RING-type" evidence="14">
    <location>
        <begin position="256"/>
        <end position="299"/>
    </location>
</feature>
<dbReference type="OrthoDB" id="439844at2759"/>
<keyword evidence="11 13" id="KW-0472">Membrane</keyword>
<dbReference type="GO" id="GO:0016567">
    <property type="term" value="P:protein ubiquitination"/>
    <property type="evidence" value="ECO:0007669"/>
    <property type="project" value="UniProtKB-UniPathway"/>
</dbReference>
<dbReference type="AlphaFoldDB" id="A0A078AF16"/>
<dbReference type="Pfam" id="PF13639">
    <property type="entry name" value="zf-RING_2"/>
    <property type="match status" value="1"/>
</dbReference>
<dbReference type="GO" id="GO:0008270">
    <property type="term" value="F:zinc ion binding"/>
    <property type="evidence" value="ECO:0007669"/>
    <property type="project" value="UniProtKB-KW"/>
</dbReference>
<evidence type="ECO:0000256" key="3">
    <source>
        <dbReference type="ARBA" id="ARBA00012483"/>
    </source>
</evidence>
<gene>
    <name evidence="15" type="primary">Contig6881.g7365</name>
    <name evidence="15" type="ORF">STYLEM_9863</name>
</gene>
<evidence type="ECO:0000259" key="14">
    <source>
        <dbReference type="PROSITE" id="PS50089"/>
    </source>
</evidence>
<keyword evidence="4" id="KW-0808">Transferase</keyword>
<evidence type="ECO:0000256" key="9">
    <source>
        <dbReference type="ARBA" id="ARBA00022833"/>
    </source>
</evidence>
<feature type="transmembrane region" description="Helical" evidence="13">
    <location>
        <begin position="44"/>
        <end position="62"/>
    </location>
</feature>
<dbReference type="InterPro" id="IPR013083">
    <property type="entry name" value="Znf_RING/FYVE/PHD"/>
</dbReference>
<keyword evidence="6" id="KW-0479">Metal-binding</keyword>
<keyword evidence="10 13" id="KW-1133">Transmembrane helix</keyword>
<evidence type="ECO:0000256" key="4">
    <source>
        <dbReference type="ARBA" id="ARBA00022679"/>
    </source>
</evidence>
<accession>A0A078AF16</accession>
<dbReference type="GO" id="GO:0006511">
    <property type="term" value="P:ubiquitin-dependent protein catabolic process"/>
    <property type="evidence" value="ECO:0007669"/>
    <property type="project" value="TreeGrafter"/>
</dbReference>
<evidence type="ECO:0000313" key="16">
    <source>
        <dbReference type="Proteomes" id="UP000039865"/>
    </source>
</evidence>
<dbReference type="GO" id="GO:0016020">
    <property type="term" value="C:membrane"/>
    <property type="evidence" value="ECO:0007669"/>
    <property type="project" value="UniProtKB-SubCell"/>
</dbReference>
<dbReference type="Gene3D" id="3.30.40.10">
    <property type="entry name" value="Zinc/RING finger domain, C3HC4 (zinc finger)"/>
    <property type="match status" value="1"/>
</dbReference>
<comment type="subcellular location">
    <subcellularLocation>
        <location evidence="2">Membrane</location>
        <topology evidence="2">Multi-pass membrane protein</topology>
    </subcellularLocation>
</comment>
<evidence type="ECO:0000256" key="13">
    <source>
        <dbReference type="SAM" id="Phobius"/>
    </source>
</evidence>
<comment type="catalytic activity">
    <reaction evidence="1">
        <text>S-ubiquitinyl-[E2 ubiquitin-conjugating enzyme]-L-cysteine + [acceptor protein]-L-lysine = [E2 ubiquitin-conjugating enzyme]-L-cysteine + N(6)-ubiquitinyl-[acceptor protein]-L-lysine.</text>
        <dbReference type="EC" id="2.3.2.27"/>
    </reaction>
</comment>
<evidence type="ECO:0000256" key="2">
    <source>
        <dbReference type="ARBA" id="ARBA00004141"/>
    </source>
</evidence>
<dbReference type="Proteomes" id="UP000039865">
    <property type="component" value="Unassembled WGS sequence"/>
</dbReference>
<evidence type="ECO:0000256" key="8">
    <source>
        <dbReference type="ARBA" id="ARBA00022786"/>
    </source>
</evidence>
<dbReference type="PANTHER" id="PTHR45977:SF4">
    <property type="entry name" value="RING-TYPE DOMAIN-CONTAINING PROTEIN"/>
    <property type="match status" value="1"/>
</dbReference>
<dbReference type="SMART" id="SM00184">
    <property type="entry name" value="RING"/>
    <property type="match status" value="1"/>
</dbReference>
<dbReference type="PANTHER" id="PTHR45977">
    <property type="entry name" value="TARGET OF ERK KINASE MPK-1"/>
    <property type="match status" value="1"/>
</dbReference>
<dbReference type="InParanoid" id="A0A078AF16"/>
<evidence type="ECO:0000256" key="12">
    <source>
        <dbReference type="PROSITE-ProRule" id="PRU00175"/>
    </source>
</evidence>